<dbReference type="EMBL" id="OE841081">
    <property type="protein sequence ID" value="CAD7594026.1"/>
    <property type="molecule type" value="Genomic_DNA"/>
</dbReference>
<dbReference type="SMART" id="SM00671">
    <property type="entry name" value="SEL1"/>
    <property type="match status" value="3"/>
</dbReference>
<gene>
    <name evidence="4" type="ORF">TGEB3V08_LOCUS5548</name>
</gene>
<dbReference type="InterPro" id="IPR040239">
    <property type="entry name" value="HcpB-like"/>
</dbReference>
<evidence type="ECO:0000256" key="3">
    <source>
        <dbReference type="SAM" id="MobiDB-lite"/>
    </source>
</evidence>
<proteinExistence type="inferred from homology"/>
<protein>
    <submittedName>
        <fullName evidence="4">Uncharacterized protein</fullName>
    </submittedName>
</protein>
<evidence type="ECO:0000256" key="1">
    <source>
        <dbReference type="ARBA" id="ARBA00008486"/>
    </source>
</evidence>
<dbReference type="SUPFAM" id="SSF81901">
    <property type="entry name" value="HCP-like"/>
    <property type="match status" value="2"/>
</dbReference>
<evidence type="ECO:0000256" key="2">
    <source>
        <dbReference type="ARBA" id="ARBA00022737"/>
    </source>
</evidence>
<dbReference type="Gene3D" id="1.25.40.10">
    <property type="entry name" value="Tetratricopeptide repeat domain"/>
    <property type="match status" value="1"/>
</dbReference>
<feature type="compositionally biased region" description="Basic and acidic residues" evidence="3">
    <location>
        <begin position="346"/>
        <end position="363"/>
    </location>
</feature>
<dbReference type="Pfam" id="PF08238">
    <property type="entry name" value="Sel1"/>
    <property type="match status" value="3"/>
</dbReference>
<accession>A0A7R9PLP0</accession>
<comment type="similarity">
    <text evidence="1">Belongs to the hcp beta-lactamase family.</text>
</comment>
<name>A0A7R9PLP0_TIMGE</name>
<feature type="region of interest" description="Disordered" evidence="3">
    <location>
        <begin position="330"/>
        <end position="363"/>
    </location>
</feature>
<dbReference type="GO" id="GO:0005758">
    <property type="term" value="C:mitochondrial intermembrane space"/>
    <property type="evidence" value="ECO:0007669"/>
    <property type="project" value="TreeGrafter"/>
</dbReference>
<reference evidence="4" key="1">
    <citation type="submission" date="2020-11" db="EMBL/GenBank/DDBJ databases">
        <authorList>
            <person name="Tran Van P."/>
        </authorList>
    </citation>
    <scope>NUCLEOTIDE SEQUENCE</scope>
</reference>
<sequence length="383" mass="43106">MAFDLKEEKDVKEFLENLGIEYRFGCYQEKRPEDHITLADEKLNSCQSNFASTACQGGTFNNCYFSITSTVCHLLGDYLESIKRDFEKAGKVYKTNCDELNFPRSCYKFGNYMVLGKGRQVESHIEAFDYYKKGCDLGDADACLNAGLMKVSSNPAVKMDKDHAQTDTNVGNMCVRQAPRNGEFVNLCDCIQGLALLEKGCEKDHAFCCYYISGIFISGIKDTLIQKDMEKAFKYSLKACELGSIHACANLSQMYSRGDGTPKNPELAERFKKKAIEMQDEIIKPSPTLTFQEGAKPYYNFAMETTYRIDKMDIFDCVCNSSPAAAALDMNSPVAQSRSQQGRRTHRDEYSSEQKRRTNRDDAIIKSLDVIPAETTLSLSPSM</sequence>
<dbReference type="InterPro" id="IPR011990">
    <property type="entry name" value="TPR-like_helical_dom_sf"/>
</dbReference>
<feature type="compositionally biased region" description="Polar residues" evidence="3">
    <location>
        <begin position="333"/>
        <end position="342"/>
    </location>
</feature>
<evidence type="ECO:0000313" key="4">
    <source>
        <dbReference type="EMBL" id="CAD7594026.1"/>
    </source>
</evidence>
<dbReference type="AlphaFoldDB" id="A0A7R9PLP0"/>
<dbReference type="PANTHER" id="PTHR13891:SF1">
    <property type="entry name" value="CYTOCHROME C OXIDASE ASSEMBLY FACTOR 7"/>
    <property type="match status" value="1"/>
</dbReference>
<dbReference type="InterPro" id="IPR006597">
    <property type="entry name" value="Sel1-like"/>
</dbReference>
<organism evidence="4">
    <name type="scientific">Timema genevievae</name>
    <name type="common">Walking stick</name>
    <dbReference type="NCBI Taxonomy" id="629358"/>
    <lineage>
        <taxon>Eukaryota</taxon>
        <taxon>Metazoa</taxon>
        <taxon>Ecdysozoa</taxon>
        <taxon>Arthropoda</taxon>
        <taxon>Hexapoda</taxon>
        <taxon>Insecta</taxon>
        <taxon>Pterygota</taxon>
        <taxon>Neoptera</taxon>
        <taxon>Polyneoptera</taxon>
        <taxon>Phasmatodea</taxon>
        <taxon>Timematodea</taxon>
        <taxon>Timematoidea</taxon>
        <taxon>Timematidae</taxon>
        <taxon>Timema</taxon>
    </lineage>
</organism>
<dbReference type="PANTHER" id="PTHR13891">
    <property type="entry name" value="CYTOCHROME C OXIDASE ASSEMBLY FACTOR 7"/>
    <property type="match status" value="1"/>
</dbReference>
<keyword evidence="2" id="KW-0677">Repeat</keyword>